<proteinExistence type="predicted"/>
<feature type="domain" description="C2H2-type" evidence="7">
    <location>
        <begin position="368"/>
        <end position="397"/>
    </location>
</feature>
<evidence type="ECO:0000256" key="1">
    <source>
        <dbReference type="ARBA" id="ARBA00022723"/>
    </source>
</evidence>
<feature type="compositionally biased region" description="Basic residues" evidence="6">
    <location>
        <begin position="254"/>
        <end position="270"/>
    </location>
</feature>
<evidence type="ECO:0000313" key="8">
    <source>
        <dbReference type="EMBL" id="CAI2172067.1"/>
    </source>
</evidence>
<dbReference type="Proteomes" id="UP001153678">
    <property type="component" value="Unassembled WGS sequence"/>
</dbReference>
<reference evidence="8" key="1">
    <citation type="submission" date="2022-08" db="EMBL/GenBank/DDBJ databases">
        <authorList>
            <person name="Kallberg Y."/>
            <person name="Tangrot J."/>
            <person name="Rosling A."/>
        </authorList>
    </citation>
    <scope>NUCLEOTIDE SEQUENCE</scope>
    <source>
        <strain evidence="8">Wild A</strain>
    </source>
</reference>
<keyword evidence="1" id="KW-0479">Metal-binding</keyword>
<dbReference type="GO" id="GO:0045944">
    <property type="term" value="P:positive regulation of transcription by RNA polymerase II"/>
    <property type="evidence" value="ECO:0007669"/>
    <property type="project" value="UniProtKB-ARBA"/>
</dbReference>
<evidence type="ECO:0000259" key="7">
    <source>
        <dbReference type="PROSITE" id="PS50157"/>
    </source>
</evidence>
<dbReference type="Gene3D" id="3.30.160.60">
    <property type="entry name" value="Classic Zinc Finger"/>
    <property type="match status" value="4"/>
</dbReference>
<feature type="domain" description="C2H2-type" evidence="7">
    <location>
        <begin position="160"/>
        <end position="190"/>
    </location>
</feature>
<dbReference type="GO" id="GO:0005634">
    <property type="term" value="C:nucleus"/>
    <property type="evidence" value="ECO:0007669"/>
    <property type="project" value="UniProtKB-ARBA"/>
</dbReference>
<evidence type="ECO:0000256" key="4">
    <source>
        <dbReference type="ARBA" id="ARBA00022833"/>
    </source>
</evidence>
<protein>
    <submittedName>
        <fullName evidence="8">14500_t:CDS:1</fullName>
    </submittedName>
</protein>
<feature type="domain" description="C2H2-type" evidence="7">
    <location>
        <begin position="203"/>
        <end position="232"/>
    </location>
</feature>
<feature type="domain" description="C2H2-type" evidence="7">
    <location>
        <begin position="338"/>
        <end position="367"/>
    </location>
</feature>
<dbReference type="InterPro" id="IPR036236">
    <property type="entry name" value="Znf_C2H2_sf"/>
</dbReference>
<dbReference type="GO" id="GO:0000978">
    <property type="term" value="F:RNA polymerase II cis-regulatory region sequence-specific DNA binding"/>
    <property type="evidence" value="ECO:0007669"/>
    <property type="project" value="TreeGrafter"/>
</dbReference>
<dbReference type="InterPro" id="IPR050329">
    <property type="entry name" value="GLI_C2H2-zinc-finger"/>
</dbReference>
<name>A0A9W4SJR9_9GLOM</name>
<dbReference type="FunFam" id="3.30.160.60:FF:000446">
    <property type="entry name" value="Zinc finger protein"/>
    <property type="match status" value="1"/>
</dbReference>
<sequence length="399" mass="46904">MFTVTNNSRLSTSKSYRELDPNKSCKLDRINIFKNVSVVEIISKNERHSKNMKRKRINYCYSDTEECMTDSSDDYKKDHKIKSKNYESHHMKFDHIDPSPNHDVNGQEISFHQQLENVNVGIELKEIDPSFHHNERYNGEELRCAVSDFNKAIHINENQFVCNEPGCGKGFSFLSYLKQHQKLKHNMSQIEKVNKQQQDVKVIKCTLPGCNKIFKESKFLKKHLVLHKGEKPFICDEPGCGKRFALRDYVKTHQKRQHEMKRHENKHHQQSNKDNEEVKCPKPVKIHQKNHNNSSLCASDDCVGSGRLAKYPTEKNHIAEQRPIDDTRENEDFVLMTIRCPVPGCNRIFQKEKSLKKHLMIHNDERRFVCNAYGCGKKFVLLYYLRCHQKRHKESKTHA</sequence>
<dbReference type="SUPFAM" id="SSF57667">
    <property type="entry name" value="beta-beta-alpha zinc fingers"/>
    <property type="match status" value="3"/>
</dbReference>
<accession>A0A9W4SJR9</accession>
<gene>
    <name evidence="8" type="ORF">FWILDA_LOCUS5393</name>
</gene>
<keyword evidence="9" id="KW-1185">Reference proteome</keyword>
<dbReference type="AlphaFoldDB" id="A0A9W4SJR9"/>
<dbReference type="PROSITE" id="PS00028">
    <property type="entry name" value="ZINC_FINGER_C2H2_1"/>
    <property type="match status" value="5"/>
</dbReference>
<evidence type="ECO:0000256" key="6">
    <source>
        <dbReference type="SAM" id="MobiDB-lite"/>
    </source>
</evidence>
<keyword evidence="2" id="KW-0677">Repeat</keyword>
<dbReference type="PANTHER" id="PTHR19818:SF139">
    <property type="entry name" value="PAIR-RULE PROTEIN ODD-PAIRED"/>
    <property type="match status" value="1"/>
</dbReference>
<dbReference type="InterPro" id="IPR013087">
    <property type="entry name" value="Znf_C2H2_type"/>
</dbReference>
<evidence type="ECO:0000313" key="9">
    <source>
        <dbReference type="Proteomes" id="UP001153678"/>
    </source>
</evidence>
<dbReference type="SMART" id="SM00355">
    <property type="entry name" value="ZnF_C2H2"/>
    <property type="match status" value="5"/>
</dbReference>
<dbReference type="Pfam" id="PF00096">
    <property type="entry name" value="zf-C2H2"/>
    <property type="match status" value="1"/>
</dbReference>
<dbReference type="GO" id="GO:0000981">
    <property type="term" value="F:DNA-binding transcription factor activity, RNA polymerase II-specific"/>
    <property type="evidence" value="ECO:0007669"/>
    <property type="project" value="TreeGrafter"/>
</dbReference>
<dbReference type="PANTHER" id="PTHR19818">
    <property type="entry name" value="ZINC FINGER PROTEIN ZIC AND GLI"/>
    <property type="match status" value="1"/>
</dbReference>
<evidence type="ECO:0000256" key="5">
    <source>
        <dbReference type="PROSITE-ProRule" id="PRU00042"/>
    </source>
</evidence>
<dbReference type="PROSITE" id="PS50157">
    <property type="entry name" value="ZINC_FINGER_C2H2_2"/>
    <property type="match status" value="5"/>
</dbReference>
<dbReference type="EMBL" id="CAMKVN010000892">
    <property type="protein sequence ID" value="CAI2172067.1"/>
    <property type="molecule type" value="Genomic_DNA"/>
</dbReference>
<feature type="region of interest" description="Disordered" evidence="6">
    <location>
        <begin position="254"/>
        <end position="277"/>
    </location>
</feature>
<keyword evidence="4" id="KW-0862">Zinc</keyword>
<evidence type="ECO:0000256" key="2">
    <source>
        <dbReference type="ARBA" id="ARBA00022737"/>
    </source>
</evidence>
<keyword evidence="3 5" id="KW-0863">Zinc-finger</keyword>
<dbReference type="OrthoDB" id="427030at2759"/>
<feature type="domain" description="C2H2-type" evidence="7">
    <location>
        <begin position="233"/>
        <end position="263"/>
    </location>
</feature>
<evidence type="ECO:0000256" key="3">
    <source>
        <dbReference type="ARBA" id="ARBA00022771"/>
    </source>
</evidence>
<comment type="caution">
    <text evidence="8">The sequence shown here is derived from an EMBL/GenBank/DDBJ whole genome shotgun (WGS) entry which is preliminary data.</text>
</comment>
<dbReference type="GO" id="GO:0008270">
    <property type="term" value="F:zinc ion binding"/>
    <property type="evidence" value="ECO:0007669"/>
    <property type="project" value="UniProtKB-KW"/>
</dbReference>
<organism evidence="8 9">
    <name type="scientific">Funneliformis geosporum</name>
    <dbReference type="NCBI Taxonomy" id="1117311"/>
    <lineage>
        <taxon>Eukaryota</taxon>
        <taxon>Fungi</taxon>
        <taxon>Fungi incertae sedis</taxon>
        <taxon>Mucoromycota</taxon>
        <taxon>Glomeromycotina</taxon>
        <taxon>Glomeromycetes</taxon>
        <taxon>Glomerales</taxon>
        <taxon>Glomeraceae</taxon>
        <taxon>Funneliformis</taxon>
    </lineage>
</organism>